<dbReference type="InterPro" id="IPR053145">
    <property type="entry name" value="AB_hydrolase_Est10"/>
</dbReference>
<reference evidence="3" key="1">
    <citation type="submission" date="2015-03" db="EMBL/GenBank/DDBJ databases">
        <authorList>
            <person name="Ferrari E."/>
            <person name="Walter M.C."/>
            <person name="Huptas C."/>
            <person name="Scherer S."/>
            <person name="Mueller-Herbst S."/>
        </authorList>
    </citation>
    <scope>NUCLEOTIDE SEQUENCE [LARGE SCALE GENOMIC DNA]</scope>
    <source>
        <strain evidence="3">LWP01</strain>
    </source>
</reference>
<dbReference type="AlphaFoldDB" id="A0A1S7FWU8"/>
<dbReference type="InterPro" id="IPR022742">
    <property type="entry name" value="Hydrolase_4"/>
</dbReference>
<organism evidence="2 3">
    <name type="scientific">Listeria weihenstephanensis</name>
    <dbReference type="NCBI Taxonomy" id="1006155"/>
    <lineage>
        <taxon>Bacteria</taxon>
        <taxon>Bacillati</taxon>
        <taxon>Bacillota</taxon>
        <taxon>Bacilli</taxon>
        <taxon>Bacillales</taxon>
        <taxon>Listeriaceae</taxon>
        <taxon>Listeria</taxon>
    </lineage>
</organism>
<dbReference type="KEGG" id="lwi:UE46_13360"/>
<dbReference type="Pfam" id="PF12146">
    <property type="entry name" value="Hydrolase_4"/>
    <property type="match status" value="1"/>
</dbReference>
<gene>
    <name evidence="2" type="ORF">UE46_13360</name>
</gene>
<dbReference type="GO" id="GO:0052689">
    <property type="term" value="F:carboxylic ester hydrolase activity"/>
    <property type="evidence" value="ECO:0007669"/>
    <property type="project" value="TreeGrafter"/>
</dbReference>
<dbReference type="InterPro" id="IPR029058">
    <property type="entry name" value="AB_hydrolase_fold"/>
</dbReference>
<dbReference type="Gene3D" id="3.40.50.1820">
    <property type="entry name" value="alpha/beta hydrolase"/>
    <property type="match status" value="1"/>
</dbReference>
<keyword evidence="3" id="KW-1185">Reference proteome</keyword>
<sequence length="342" mass="38495">MEETNMKKILLFIGIPLLLLIGVFLYENSYNMKESTKIIHTTSTPLNAFIAKPSHGTKQQGLVVFVHGDGPMDATQDGGYKPLMEKFAESGYTSISWDKPGIGKSQGNWLNQSMDDRATEVNDVITWAKQQPNINTDKIVLWGASQAGWVIPKVMASGEHKFALTILASPAINWIEQGQFNTQQELQNEGKTAQQIKTTTKKDQEILTLLNNNSSYSTYQKIAPEENAMTKDRWQFVQKNYQSDATADLKKITTPVLLLLAEKDRNVDIQDTKQVYTQTIPEKLLTTVTIKNTQHAMLNPQIANSKWLTTLTAIMAPKDQLLDKDYLNTCQKSLNQLNKNKD</sequence>
<evidence type="ECO:0000259" key="1">
    <source>
        <dbReference type="Pfam" id="PF12146"/>
    </source>
</evidence>
<accession>A0A1S7FWU8</accession>
<name>A0A1S7FWU8_9LIST</name>
<feature type="domain" description="Serine aminopeptidase S33" evidence="1">
    <location>
        <begin position="58"/>
        <end position="299"/>
    </location>
</feature>
<proteinExistence type="predicted"/>
<evidence type="ECO:0000313" key="2">
    <source>
        <dbReference type="EMBL" id="AQY51916.1"/>
    </source>
</evidence>
<dbReference type="PANTHER" id="PTHR43265">
    <property type="entry name" value="ESTERASE ESTD"/>
    <property type="match status" value="1"/>
</dbReference>
<protein>
    <recommendedName>
        <fullName evidence="1">Serine aminopeptidase S33 domain-containing protein</fullName>
    </recommendedName>
</protein>
<dbReference type="PANTHER" id="PTHR43265:SF1">
    <property type="entry name" value="ESTERASE ESTD"/>
    <property type="match status" value="1"/>
</dbReference>
<dbReference type="SUPFAM" id="SSF53474">
    <property type="entry name" value="alpha/beta-Hydrolases"/>
    <property type="match status" value="1"/>
</dbReference>
<dbReference type="EMBL" id="CP011102">
    <property type="protein sequence ID" value="AQY51916.1"/>
    <property type="molecule type" value="Genomic_DNA"/>
</dbReference>
<evidence type="ECO:0000313" key="3">
    <source>
        <dbReference type="Proteomes" id="UP000223060"/>
    </source>
</evidence>
<dbReference type="Proteomes" id="UP000223060">
    <property type="component" value="Chromosome"/>
</dbReference>